<proteinExistence type="predicted"/>
<evidence type="ECO:0000313" key="1">
    <source>
        <dbReference type="EMBL" id="GAT95228.1"/>
    </source>
</evidence>
<dbReference type="VEuPathDB" id="AmoebaDB:KM1_017570"/>
<dbReference type="AlphaFoldDB" id="A0A175JP44"/>
<comment type="caution">
    <text evidence="1">The sequence shown here is derived from an EMBL/GenBank/DDBJ whole genome shotgun (WGS) entry which is preliminary data.</text>
</comment>
<accession>A0A175JP44</accession>
<dbReference type="Proteomes" id="UP000078387">
    <property type="component" value="Unassembled WGS sequence"/>
</dbReference>
<reference evidence="1 2" key="1">
    <citation type="submission" date="2016-05" db="EMBL/GenBank/DDBJ databases">
        <title>First whole genome sequencing of Entamoeba histolytica HM1:IMSS-clone-6.</title>
        <authorList>
            <person name="Mukherjee Avik.K."/>
            <person name="Izumyama S."/>
            <person name="Nakada-Tsukui K."/>
            <person name="Nozaki T."/>
        </authorList>
    </citation>
    <scope>NUCLEOTIDE SEQUENCE [LARGE SCALE GENOMIC DNA]</scope>
    <source>
        <strain evidence="1 2">HM1:IMSS clone 6</strain>
    </source>
</reference>
<gene>
    <name evidence="1" type="ORF">CL6EHI_c00108</name>
</gene>
<name>A0A175JP44_ENTHI</name>
<protein>
    <submittedName>
        <fullName evidence="1">Uncharacterized protein</fullName>
    </submittedName>
</protein>
<evidence type="ECO:0000313" key="2">
    <source>
        <dbReference type="Proteomes" id="UP000078387"/>
    </source>
</evidence>
<organism evidence="1 2">
    <name type="scientific">Entamoeba histolytica</name>
    <dbReference type="NCBI Taxonomy" id="5759"/>
    <lineage>
        <taxon>Eukaryota</taxon>
        <taxon>Amoebozoa</taxon>
        <taxon>Evosea</taxon>
        <taxon>Archamoebae</taxon>
        <taxon>Mastigamoebida</taxon>
        <taxon>Entamoebidae</taxon>
        <taxon>Entamoeba</taxon>
    </lineage>
</organism>
<sequence>MKQIGQYNFNGNSTCCFLPFSFNTNLQTNHPDYFIQRLCDKHNDCVFTSIRGVPLHGKELDVQTIIFDEGYFTIDEHPLFFSYEQPPSKRDAPFCEIETIELMNIINTPINFPSKRNSMN</sequence>
<dbReference type="EMBL" id="BDEQ01000001">
    <property type="protein sequence ID" value="GAT95228.1"/>
    <property type="molecule type" value="Genomic_DNA"/>
</dbReference>